<reference evidence="7 8" key="1">
    <citation type="submission" date="2022-01" db="EMBL/GenBank/DDBJ databases">
        <title>A chromosome-scale genome assembly of the false clownfish, Amphiprion ocellaris.</title>
        <authorList>
            <person name="Ryu T."/>
        </authorList>
    </citation>
    <scope>NUCLEOTIDE SEQUENCE [LARGE SCALE GENOMIC DNA]</scope>
</reference>
<keyword evidence="3" id="KW-0677">Repeat</keyword>
<dbReference type="AlphaFoldDB" id="A0AAQ5ZIG9"/>
<name>A0AAQ5ZIG9_AMPOC</name>
<evidence type="ECO:0000256" key="4">
    <source>
        <dbReference type="ARBA" id="ARBA00023203"/>
    </source>
</evidence>
<evidence type="ECO:0000256" key="1">
    <source>
        <dbReference type="ARBA" id="ARBA00008418"/>
    </source>
</evidence>
<dbReference type="InterPro" id="IPR029006">
    <property type="entry name" value="ADF-H/Gelsolin-like_dom_sf"/>
</dbReference>
<dbReference type="PANTHER" id="PTHR11977:SF27">
    <property type="entry name" value="SCINDERIN LIKE A-RELATED"/>
    <property type="match status" value="1"/>
</dbReference>
<dbReference type="GO" id="GO:0015629">
    <property type="term" value="C:actin cytoskeleton"/>
    <property type="evidence" value="ECO:0007669"/>
    <property type="project" value="TreeGrafter"/>
</dbReference>
<evidence type="ECO:0000256" key="3">
    <source>
        <dbReference type="ARBA" id="ARBA00022737"/>
    </source>
</evidence>
<reference evidence="7" key="2">
    <citation type="submission" date="2025-08" db="UniProtKB">
        <authorList>
            <consortium name="Ensembl"/>
        </authorList>
    </citation>
    <scope>IDENTIFICATION</scope>
</reference>
<reference evidence="7" key="3">
    <citation type="submission" date="2025-09" db="UniProtKB">
        <authorList>
            <consortium name="Ensembl"/>
        </authorList>
    </citation>
    <scope>IDENTIFICATION</scope>
</reference>
<dbReference type="GO" id="GO:0005737">
    <property type="term" value="C:cytoplasm"/>
    <property type="evidence" value="ECO:0007669"/>
    <property type="project" value="TreeGrafter"/>
</dbReference>
<dbReference type="SUPFAM" id="SSF82754">
    <property type="entry name" value="C-terminal, gelsolin-like domain of Sec23/24"/>
    <property type="match status" value="1"/>
</dbReference>
<dbReference type="SMART" id="SM00262">
    <property type="entry name" value="GEL"/>
    <property type="match status" value="6"/>
</dbReference>
<dbReference type="FunFam" id="3.40.20.10:FF:000005">
    <property type="entry name" value="Gelsolin"/>
    <property type="match status" value="1"/>
</dbReference>
<feature type="domain" description="Gelsolin-like" evidence="6">
    <location>
        <begin position="131"/>
        <end position="178"/>
    </location>
</feature>
<evidence type="ECO:0000256" key="5">
    <source>
        <dbReference type="SAM" id="MobiDB-lite"/>
    </source>
</evidence>
<feature type="domain" description="Gelsolin-like" evidence="6">
    <location>
        <begin position="225"/>
        <end position="296"/>
    </location>
</feature>
<dbReference type="GeneTree" id="ENSGT00940000164612"/>
<accession>A0AAQ5ZIG9</accession>
<dbReference type="GO" id="GO:0051016">
    <property type="term" value="P:barbed-end actin filament capping"/>
    <property type="evidence" value="ECO:0007669"/>
    <property type="project" value="TreeGrafter"/>
</dbReference>
<dbReference type="Gene3D" id="3.40.20.10">
    <property type="entry name" value="Severin"/>
    <property type="match status" value="6"/>
</dbReference>
<feature type="region of interest" description="Disordered" evidence="5">
    <location>
        <begin position="159"/>
        <end position="200"/>
    </location>
</feature>
<dbReference type="GO" id="GO:0005546">
    <property type="term" value="F:phosphatidylinositol-4,5-bisphosphate binding"/>
    <property type="evidence" value="ECO:0007669"/>
    <property type="project" value="TreeGrafter"/>
</dbReference>
<dbReference type="InterPro" id="IPR007123">
    <property type="entry name" value="Gelsolin-like_dom"/>
</dbReference>
<dbReference type="InterPro" id="IPR007122">
    <property type="entry name" value="Villin/Gelsolin"/>
</dbReference>
<dbReference type="GO" id="GO:0008154">
    <property type="term" value="P:actin polymerization or depolymerization"/>
    <property type="evidence" value="ECO:0007669"/>
    <property type="project" value="TreeGrafter"/>
</dbReference>
<dbReference type="GO" id="GO:0007417">
    <property type="term" value="P:central nervous system development"/>
    <property type="evidence" value="ECO:0007669"/>
    <property type="project" value="TreeGrafter"/>
</dbReference>
<dbReference type="GO" id="GO:0030031">
    <property type="term" value="P:cell projection assembly"/>
    <property type="evidence" value="ECO:0007669"/>
    <property type="project" value="TreeGrafter"/>
</dbReference>
<feature type="domain" description="Gelsolin-like" evidence="6">
    <location>
        <begin position="579"/>
        <end position="651"/>
    </location>
</feature>
<dbReference type="PRINTS" id="PR00597">
    <property type="entry name" value="GELSOLIN"/>
</dbReference>
<dbReference type="InterPro" id="IPR036180">
    <property type="entry name" value="Gelsolin-like_dom_sf"/>
</dbReference>
<dbReference type="CDD" id="cd11291">
    <property type="entry name" value="gelsolin_S6_like"/>
    <property type="match status" value="1"/>
</dbReference>
<dbReference type="CDD" id="cd11292">
    <property type="entry name" value="gelsolin_S3_like"/>
    <property type="match status" value="1"/>
</dbReference>
<dbReference type="Ensembl" id="ENSAOCT00000057292.1">
    <property type="protein sequence ID" value="ENSAOCP00000065863.1"/>
    <property type="gene ID" value="ENSAOCG00000000460.2"/>
</dbReference>
<feature type="compositionally biased region" description="Acidic residues" evidence="5">
    <location>
        <begin position="167"/>
        <end position="179"/>
    </location>
</feature>
<feature type="domain" description="Gelsolin-like" evidence="6">
    <location>
        <begin position="362"/>
        <end position="441"/>
    </location>
</feature>
<dbReference type="PANTHER" id="PTHR11977">
    <property type="entry name" value="VILLIN"/>
    <property type="match status" value="1"/>
</dbReference>
<sequence length="677" mass="74895">MVHKEFETAGKKPGLQVWRVENMDLKPVPRELYGDFFTGDAYILLYTTPAPSYNAHSWIGSEATQDESGAAVIFLTQLDDFLGGAPVQHNEFQNQEFECFVTERWCIIRLQTCGDQRRFMQAPPTCGAQVSIYSWSGSEGNRYERLKAIQLANDIRDNERNGRADVEPIDEGSEPEEVLNELGPKPELPSGTSDTSAEKKNKNEASLYLISDAAGSMKSTLVADKNPFKQTMLSQNDCYIVDNGADNKLFVWKGKNASPAERKAAFDAATKFIKAHNYSSRTQIQVLPAGSESTLFKQFFSNWLEGDITGPHQTYTVGSIANVQAIPFDASKLHKDKNMAAQHCMEDDGSGKVQIWRVEGGNKVPVDESTHGQFFGGDCYLVLYSYTAGRQRHIIYFWQGLKCSQDELAASAILAVSLDDSMGGVAEQVRVTQGHEPPHFVTIFKGKLVIHLGGTSRDGGESTPSIGIISPSLCASLAQVEPCAPSLNTNDVFVLKSSEDQYVWKGKGATEGEMTTAKYLTSLLGGAATEVEETKEPPAFWEALGGKKDYQTSKALQRTIRPPRLFGCSNKTGNLIAEEVPGEFTQIDLATDDVMILDIWDQIFVWVGKDANETEKRGSYDIAKDYVNSDPSGRSGIPISIIKQGEEPLSFTGWFQAWDSSLWEKDLLQYMQQQMKK</sequence>
<proteinExistence type="inferred from homology"/>
<dbReference type="GO" id="GO:0051015">
    <property type="term" value="F:actin filament binding"/>
    <property type="evidence" value="ECO:0007669"/>
    <property type="project" value="InterPro"/>
</dbReference>
<dbReference type="Proteomes" id="UP001501940">
    <property type="component" value="Chromosome 2"/>
</dbReference>
<dbReference type="Pfam" id="PF00626">
    <property type="entry name" value="Gelsolin"/>
    <property type="match status" value="5"/>
</dbReference>
<evidence type="ECO:0000313" key="8">
    <source>
        <dbReference type="Proteomes" id="UP001501940"/>
    </source>
</evidence>
<dbReference type="CDD" id="cd11293">
    <property type="entry name" value="gelsolin_S4_like"/>
    <property type="match status" value="1"/>
</dbReference>
<feature type="domain" description="Gelsolin-like" evidence="6">
    <location>
        <begin position="24"/>
        <end position="100"/>
    </location>
</feature>
<comment type="similarity">
    <text evidence="1">Belongs to the villin/gelsolin family.</text>
</comment>
<dbReference type="CDD" id="cd11290">
    <property type="entry name" value="gelsolin_S1_like"/>
    <property type="match status" value="1"/>
</dbReference>
<evidence type="ECO:0000256" key="2">
    <source>
        <dbReference type="ARBA" id="ARBA00022467"/>
    </source>
</evidence>
<keyword evidence="8" id="KW-1185">Reference proteome</keyword>
<organism evidence="7 8">
    <name type="scientific">Amphiprion ocellaris</name>
    <name type="common">Clown anemonefish</name>
    <dbReference type="NCBI Taxonomy" id="80972"/>
    <lineage>
        <taxon>Eukaryota</taxon>
        <taxon>Metazoa</taxon>
        <taxon>Chordata</taxon>
        <taxon>Craniata</taxon>
        <taxon>Vertebrata</taxon>
        <taxon>Euteleostomi</taxon>
        <taxon>Actinopterygii</taxon>
        <taxon>Neopterygii</taxon>
        <taxon>Teleostei</taxon>
        <taxon>Neoteleostei</taxon>
        <taxon>Acanthomorphata</taxon>
        <taxon>Ovalentaria</taxon>
        <taxon>Pomacentridae</taxon>
        <taxon>Amphiprion</taxon>
    </lineage>
</organism>
<evidence type="ECO:0000259" key="6">
    <source>
        <dbReference type="Pfam" id="PF00626"/>
    </source>
</evidence>
<protein>
    <recommendedName>
        <fullName evidence="6">Gelsolin-like domain-containing protein</fullName>
    </recommendedName>
</protein>
<dbReference type="SUPFAM" id="SSF55753">
    <property type="entry name" value="Actin depolymerizing proteins"/>
    <property type="match status" value="5"/>
</dbReference>
<keyword evidence="2" id="KW-0117">Actin capping</keyword>
<evidence type="ECO:0000313" key="7">
    <source>
        <dbReference type="Ensembl" id="ENSAOCP00000065863.1"/>
    </source>
</evidence>
<keyword evidence="4" id="KW-0009">Actin-binding</keyword>
<dbReference type="GO" id="GO:0051014">
    <property type="term" value="P:actin filament severing"/>
    <property type="evidence" value="ECO:0007669"/>
    <property type="project" value="TreeGrafter"/>
</dbReference>